<evidence type="ECO:0000313" key="2">
    <source>
        <dbReference type="Proteomes" id="UP001519460"/>
    </source>
</evidence>
<keyword evidence="2" id="KW-1185">Reference proteome</keyword>
<dbReference type="EMBL" id="JACVVK020000314">
    <property type="protein sequence ID" value="KAK7478953.1"/>
    <property type="molecule type" value="Genomic_DNA"/>
</dbReference>
<comment type="caution">
    <text evidence="1">The sequence shown here is derived from an EMBL/GenBank/DDBJ whole genome shotgun (WGS) entry which is preliminary data.</text>
</comment>
<proteinExistence type="predicted"/>
<reference evidence="1 2" key="1">
    <citation type="journal article" date="2023" name="Sci. Data">
        <title>Genome assembly of the Korean intertidal mud-creeper Batillaria attramentaria.</title>
        <authorList>
            <person name="Patra A.K."/>
            <person name="Ho P.T."/>
            <person name="Jun S."/>
            <person name="Lee S.J."/>
            <person name="Kim Y."/>
            <person name="Won Y.J."/>
        </authorList>
    </citation>
    <scope>NUCLEOTIDE SEQUENCE [LARGE SCALE GENOMIC DNA]</scope>
    <source>
        <strain evidence="1">Wonlab-2016</strain>
    </source>
</reference>
<gene>
    <name evidence="1" type="ORF">BaRGS_00029820</name>
</gene>
<protein>
    <submittedName>
        <fullName evidence="1">Uncharacterized protein</fullName>
    </submittedName>
</protein>
<name>A0ABD0JVJ9_9CAEN</name>
<organism evidence="1 2">
    <name type="scientific">Batillaria attramentaria</name>
    <dbReference type="NCBI Taxonomy" id="370345"/>
    <lineage>
        <taxon>Eukaryota</taxon>
        <taxon>Metazoa</taxon>
        <taxon>Spiralia</taxon>
        <taxon>Lophotrochozoa</taxon>
        <taxon>Mollusca</taxon>
        <taxon>Gastropoda</taxon>
        <taxon>Caenogastropoda</taxon>
        <taxon>Sorbeoconcha</taxon>
        <taxon>Cerithioidea</taxon>
        <taxon>Batillariidae</taxon>
        <taxon>Batillaria</taxon>
    </lineage>
</organism>
<accession>A0ABD0JVJ9</accession>
<evidence type="ECO:0000313" key="1">
    <source>
        <dbReference type="EMBL" id="KAK7478953.1"/>
    </source>
</evidence>
<sequence length="140" mass="15675">MSGVCKECWRRNSIIPPLRKQWQALRPTFAQRREAGGTHGFRGQLPVTQDDIFVVSQKCRQLLCRVHVDFAWLQTVRIFEKFAGCIFEPGGVLLGVFGKRVSGRSADPTLKRAAVGISLHTFTRGMCPCLTEVRSAAFLP</sequence>
<dbReference type="AlphaFoldDB" id="A0ABD0JVJ9"/>
<dbReference type="Proteomes" id="UP001519460">
    <property type="component" value="Unassembled WGS sequence"/>
</dbReference>